<protein>
    <submittedName>
        <fullName evidence="1">Uncharacterized protein</fullName>
    </submittedName>
</protein>
<name>A0ACD1FV82_9EURO</name>
<accession>A0ACD1FV82</accession>
<dbReference type="EMBL" id="KZ825398">
    <property type="protein sequence ID" value="RAH40882.1"/>
    <property type="molecule type" value="Genomic_DNA"/>
</dbReference>
<reference evidence="1" key="1">
    <citation type="submission" date="2018-02" db="EMBL/GenBank/DDBJ databases">
        <title>The genomes of Aspergillus section Nigri reveals drivers in fungal speciation.</title>
        <authorList>
            <consortium name="DOE Joint Genome Institute"/>
            <person name="Vesth T.C."/>
            <person name="Nybo J."/>
            <person name="Theobald S."/>
            <person name="Brandl J."/>
            <person name="Frisvad J.C."/>
            <person name="Nielsen K.F."/>
            <person name="Lyhne E.K."/>
            <person name="Kogle M.E."/>
            <person name="Kuo A."/>
            <person name="Riley R."/>
            <person name="Clum A."/>
            <person name="Nolan M."/>
            <person name="Lipzen A."/>
            <person name="Salamov A."/>
            <person name="Henrissat B."/>
            <person name="Wiebenga A."/>
            <person name="De vries R.P."/>
            <person name="Grigoriev I.V."/>
            <person name="Mortensen U.H."/>
            <person name="Andersen M.R."/>
            <person name="Baker S.E."/>
        </authorList>
    </citation>
    <scope>NUCLEOTIDE SEQUENCE</scope>
    <source>
        <strain evidence="1">CBS 621.78</strain>
    </source>
</reference>
<dbReference type="Proteomes" id="UP000249057">
    <property type="component" value="Unassembled WGS sequence"/>
</dbReference>
<proteinExistence type="predicted"/>
<gene>
    <name evidence="1" type="ORF">BO95DRAFT_436291</name>
</gene>
<evidence type="ECO:0000313" key="1">
    <source>
        <dbReference type="EMBL" id="RAH40882.1"/>
    </source>
</evidence>
<evidence type="ECO:0000313" key="2">
    <source>
        <dbReference type="Proteomes" id="UP000249057"/>
    </source>
</evidence>
<keyword evidence="2" id="KW-1185">Reference proteome</keyword>
<organism evidence="1 2">
    <name type="scientific">Aspergillus brunneoviolaceus CBS 621.78</name>
    <dbReference type="NCBI Taxonomy" id="1450534"/>
    <lineage>
        <taxon>Eukaryota</taxon>
        <taxon>Fungi</taxon>
        <taxon>Dikarya</taxon>
        <taxon>Ascomycota</taxon>
        <taxon>Pezizomycotina</taxon>
        <taxon>Eurotiomycetes</taxon>
        <taxon>Eurotiomycetidae</taxon>
        <taxon>Eurotiales</taxon>
        <taxon>Aspergillaceae</taxon>
        <taxon>Aspergillus</taxon>
        <taxon>Aspergillus subgen. Circumdati</taxon>
    </lineage>
</organism>
<sequence length="118" mass="13497">MGVQLRRLVGPLQGLYCARGRTNSPDIEPLRSTSLERLRDREKKRSKREKEKIGHFQHAKQRRGGGGVGGEEEEEDDDDDDDGDDDDDDDDDYEKRNEGKGKDAGQLHQDTMKHWSCN</sequence>